<evidence type="ECO:0000256" key="2">
    <source>
        <dbReference type="ARBA" id="ARBA00022679"/>
    </source>
</evidence>
<evidence type="ECO:0000256" key="5">
    <source>
        <dbReference type="ARBA" id="ARBA00022840"/>
    </source>
</evidence>
<dbReference type="Gene3D" id="3.20.200.10">
    <property type="entry name" value="MHCK/EF2 kinase"/>
    <property type="match status" value="1"/>
</dbReference>
<dbReference type="Proteomes" id="UP001530315">
    <property type="component" value="Unassembled WGS sequence"/>
</dbReference>
<dbReference type="Pfam" id="PF02816">
    <property type="entry name" value="Alpha_kinase"/>
    <property type="match status" value="1"/>
</dbReference>
<dbReference type="PANTHER" id="PTHR45992">
    <property type="entry name" value="EUKARYOTIC ELONGATION FACTOR 2 KINASE-RELATED"/>
    <property type="match status" value="1"/>
</dbReference>
<dbReference type="InterPro" id="IPR051852">
    <property type="entry name" value="Alpha-type_PK"/>
</dbReference>
<evidence type="ECO:0000313" key="9">
    <source>
        <dbReference type="Proteomes" id="UP001530315"/>
    </source>
</evidence>
<dbReference type="Gene3D" id="3.40.50.410">
    <property type="entry name" value="von Willebrand factor, type A domain"/>
    <property type="match status" value="1"/>
</dbReference>
<evidence type="ECO:0000259" key="7">
    <source>
        <dbReference type="PROSITE" id="PS51158"/>
    </source>
</evidence>
<evidence type="ECO:0000256" key="1">
    <source>
        <dbReference type="ARBA" id="ARBA00022527"/>
    </source>
</evidence>
<evidence type="ECO:0000256" key="3">
    <source>
        <dbReference type="ARBA" id="ARBA00022741"/>
    </source>
</evidence>
<feature type="domain" description="Alpha-type protein kinase" evidence="7">
    <location>
        <begin position="434"/>
        <end position="691"/>
    </location>
</feature>
<keyword evidence="4" id="KW-0418">Kinase</keyword>
<protein>
    <recommendedName>
        <fullName evidence="10">Alpha-type protein kinase domain-containing protein</fullName>
    </recommendedName>
</protein>
<keyword evidence="9" id="KW-1185">Reference proteome</keyword>
<evidence type="ECO:0000313" key="8">
    <source>
        <dbReference type="EMBL" id="KAL3766417.1"/>
    </source>
</evidence>
<dbReference type="SUPFAM" id="SSF53300">
    <property type="entry name" value="vWA-like"/>
    <property type="match status" value="1"/>
</dbReference>
<dbReference type="GO" id="GO:0005524">
    <property type="term" value="F:ATP binding"/>
    <property type="evidence" value="ECO:0007669"/>
    <property type="project" value="UniProtKB-KW"/>
</dbReference>
<keyword evidence="3" id="KW-0547">Nucleotide-binding</keyword>
<dbReference type="PROSITE" id="PS50234">
    <property type="entry name" value="VWFA"/>
    <property type="match status" value="1"/>
</dbReference>
<gene>
    <name evidence="8" type="ORF">ACHAW5_008654</name>
</gene>
<keyword evidence="1" id="KW-0723">Serine/threonine-protein kinase</keyword>
<name>A0ABD3MVY7_9STRA</name>
<keyword evidence="2" id="KW-0808">Transferase</keyword>
<accession>A0ABD3MVY7</accession>
<dbReference type="SMART" id="SM00811">
    <property type="entry name" value="Alpha_kinase"/>
    <property type="match status" value="1"/>
</dbReference>
<feature type="domain" description="VWFA" evidence="6">
    <location>
        <begin position="171"/>
        <end position="378"/>
    </location>
</feature>
<comment type="caution">
    <text evidence="8">The sequence shown here is derived from an EMBL/GenBank/DDBJ whole genome shotgun (WGS) entry which is preliminary data.</text>
</comment>
<dbReference type="SUPFAM" id="SSF56112">
    <property type="entry name" value="Protein kinase-like (PK-like)"/>
    <property type="match status" value="1"/>
</dbReference>
<dbReference type="GO" id="GO:0004674">
    <property type="term" value="F:protein serine/threonine kinase activity"/>
    <property type="evidence" value="ECO:0007669"/>
    <property type="project" value="UniProtKB-KW"/>
</dbReference>
<dbReference type="PANTHER" id="PTHR45992:SF11">
    <property type="entry name" value="ALPHA-TYPE PROTEIN KINASE DOMAIN-CONTAINING PROTEIN"/>
    <property type="match status" value="1"/>
</dbReference>
<evidence type="ECO:0000259" key="6">
    <source>
        <dbReference type="PROSITE" id="PS50234"/>
    </source>
</evidence>
<dbReference type="InterPro" id="IPR011009">
    <property type="entry name" value="Kinase-like_dom_sf"/>
</dbReference>
<dbReference type="InterPro" id="IPR002035">
    <property type="entry name" value="VWF_A"/>
</dbReference>
<keyword evidence="5" id="KW-0067">ATP-binding</keyword>
<organism evidence="8 9">
    <name type="scientific">Stephanodiscus triporus</name>
    <dbReference type="NCBI Taxonomy" id="2934178"/>
    <lineage>
        <taxon>Eukaryota</taxon>
        <taxon>Sar</taxon>
        <taxon>Stramenopiles</taxon>
        <taxon>Ochrophyta</taxon>
        <taxon>Bacillariophyta</taxon>
        <taxon>Coscinodiscophyceae</taxon>
        <taxon>Thalassiosirophycidae</taxon>
        <taxon>Stephanodiscales</taxon>
        <taxon>Stephanodiscaceae</taxon>
        <taxon>Stephanodiscus</taxon>
    </lineage>
</organism>
<dbReference type="EMBL" id="JALLAZ020001730">
    <property type="protein sequence ID" value="KAL3766417.1"/>
    <property type="molecule type" value="Genomic_DNA"/>
</dbReference>
<evidence type="ECO:0008006" key="10">
    <source>
        <dbReference type="Google" id="ProtNLM"/>
    </source>
</evidence>
<evidence type="ECO:0000256" key="4">
    <source>
        <dbReference type="ARBA" id="ARBA00022777"/>
    </source>
</evidence>
<reference evidence="8 9" key="1">
    <citation type="submission" date="2024-10" db="EMBL/GenBank/DDBJ databases">
        <title>Updated reference genomes for cyclostephanoid diatoms.</title>
        <authorList>
            <person name="Roberts W.R."/>
            <person name="Alverson A.J."/>
        </authorList>
    </citation>
    <scope>NUCLEOTIDE SEQUENCE [LARGE SCALE GENOMIC DNA]</scope>
    <source>
        <strain evidence="8 9">AJA276-08</strain>
    </source>
</reference>
<proteinExistence type="predicted"/>
<dbReference type="InterPro" id="IPR036465">
    <property type="entry name" value="vWFA_dom_sf"/>
</dbReference>
<dbReference type="PROSITE" id="PS51158">
    <property type="entry name" value="ALPHA_KINASE"/>
    <property type="match status" value="1"/>
</dbReference>
<dbReference type="InterPro" id="IPR004166">
    <property type="entry name" value="a-kinase_dom"/>
</dbReference>
<sequence length="691" mass="78573">MSSVLKRSSLPESSLRLAKKPALVGEKRVYFNQEEPTVYYFDPSNGHDASDDNKCSTNDQAGDVRLTEELTVLSTLHGRARRELRDISKHDLKTVMKYGTKKRGNTVNGEKRWMFELDNTVFITDDSCRKEITCYKKAVSIEPASITNEMMRNHEDVARVLREEPHMCTTHSIIIIDQSGSMRTNDVDCFRSRSDAAYGTLALDYIAEQLYQMGDEFFVDAVTIIEMNDSGSIFLEKEPLDWILFNKVLLHMSSAKPKSHGNYAESLELAVEIIQSDLAALNDLDADDIPAFMLVLVSDGKPSDKLPEHEVRRKHAISCLAQKLKSKLTVFGMGIGASGSDFEQLQLLVDTAKENGAEGQFNHAGLSPASLSASFSSVATSMTTTRDGLFSTKDVKQTKTEKSYTMRQKNSERTNRIVPTWREIDSVSRWLYDGDTSRSSPWRRVEFFNRDCVGFEMEKNPFGKGKERLAHMFHEIKNKPSGLGWEKVDESMVAKESKYIEDERSKEKFHLVFCHVQHKANEWAKKFNKAITEAPMLRPSEDEVSKPPPITFLKCSIYEYTSCGNISHPDNAYRIDIAKVEKYLRGKYTKFNSNNGFVLNNRDSDGASIELVTGEVLLNDFVQAFSHWVYEHTYRKMIACDLQGVLDMEGRRPIFRLTDPAICSRRKENECFGKTDLGMKRDSKVLLQSYL</sequence>
<dbReference type="AlphaFoldDB" id="A0ABD3MVY7"/>